<evidence type="ECO:0000313" key="3">
    <source>
        <dbReference type="Proteomes" id="UP000287352"/>
    </source>
</evidence>
<reference evidence="3" key="1">
    <citation type="submission" date="2018-12" db="EMBL/GenBank/DDBJ databases">
        <title>Tengunoibacter tsumagoiensis gen. nov., sp. nov., Dictyobacter kobayashii sp. nov., D. alpinus sp. nov., and D. joshuensis sp. nov. and description of Dictyobacteraceae fam. nov. within the order Ktedonobacterales isolated from Tengu-no-mugimeshi.</title>
        <authorList>
            <person name="Wang C.M."/>
            <person name="Zheng Y."/>
            <person name="Sakai Y."/>
            <person name="Toyoda A."/>
            <person name="Minakuchi Y."/>
            <person name="Abe K."/>
            <person name="Yokota A."/>
            <person name="Yabe S."/>
        </authorList>
    </citation>
    <scope>NUCLEOTIDE SEQUENCE [LARGE SCALE GENOMIC DNA]</scope>
    <source>
        <strain evidence="3">Uno3</strain>
    </source>
</reference>
<dbReference type="EMBL" id="BIFR01000001">
    <property type="protein sequence ID" value="GCE13349.1"/>
    <property type="molecule type" value="Genomic_DNA"/>
</dbReference>
<sequence>MNILIISFILFCVLAVALLALLLGMRYQAKTDVSMRGRDLLNGYRLAIAVIIFTMLFIIYIIIINAH</sequence>
<proteinExistence type="predicted"/>
<keyword evidence="3" id="KW-1185">Reference proteome</keyword>
<evidence type="ECO:0000256" key="1">
    <source>
        <dbReference type="SAM" id="Phobius"/>
    </source>
</evidence>
<organism evidence="2 3">
    <name type="scientific">Tengunoibacter tsumagoiensis</name>
    <dbReference type="NCBI Taxonomy" id="2014871"/>
    <lineage>
        <taxon>Bacteria</taxon>
        <taxon>Bacillati</taxon>
        <taxon>Chloroflexota</taxon>
        <taxon>Ktedonobacteria</taxon>
        <taxon>Ktedonobacterales</taxon>
        <taxon>Dictyobacteraceae</taxon>
        <taxon>Tengunoibacter</taxon>
    </lineage>
</organism>
<accession>A0A402A2R7</accession>
<gene>
    <name evidence="2" type="ORF">KTT_32080</name>
</gene>
<evidence type="ECO:0008006" key="4">
    <source>
        <dbReference type="Google" id="ProtNLM"/>
    </source>
</evidence>
<keyword evidence="1" id="KW-0812">Transmembrane</keyword>
<keyword evidence="1" id="KW-1133">Transmembrane helix</keyword>
<keyword evidence="1" id="KW-0472">Membrane</keyword>
<dbReference type="Proteomes" id="UP000287352">
    <property type="component" value="Unassembled WGS sequence"/>
</dbReference>
<name>A0A402A2R7_9CHLR</name>
<comment type="caution">
    <text evidence="2">The sequence shown here is derived from an EMBL/GenBank/DDBJ whole genome shotgun (WGS) entry which is preliminary data.</text>
</comment>
<feature type="transmembrane region" description="Helical" evidence="1">
    <location>
        <begin position="44"/>
        <end position="64"/>
    </location>
</feature>
<evidence type="ECO:0000313" key="2">
    <source>
        <dbReference type="EMBL" id="GCE13349.1"/>
    </source>
</evidence>
<protein>
    <recommendedName>
        <fullName evidence="4">HIG1 domain-containing protein</fullName>
    </recommendedName>
</protein>
<dbReference type="AlphaFoldDB" id="A0A402A2R7"/>